<accession>A0ACB0XRF4</accession>
<sequence>MTSNSEEVKKLEPIFTTNPDELKGEIINVSLKKGVKFGFHLIGMTGTLVQDKFTQVDEVDSESPADINGILPGDIIVYINQKVLALYGKRCTLIFILISLQ</sequence>
<dbReference type="Proteomes" id="UP001497535">
    <property type="component" value="Unassembled WGS sequence"/>
</dbReference>
<protein>
    <submittedName>
        <fullName evidence="1">Uncharacterized protein</fullName>
    </submittedName>
</protein>
<dbReference type="EMBL" id="CAVMJV010000002">
    <property type="protein sequence ID" value="CAK5014033.1"/>
    <property type="molecule type" value="Genomic_DNA"/>
</dbReference>
<evidence type="ECO:0000313" key="2">
    <source>
        <dbReference type="Proteomes" id="UP001497535"/>
    </source>
</evidence>
<proteinExistence type="predicted"/>
<organism evidence="1 2">
    <name type="scientific">Meloidogyne enterolobii</name>
    <name type="common">Root-knot nematode worm</name>
    <name type="synonym">Meloidogyne mayaguensis</name>
    <dbReference type="NCBI Taxonomy" id="390850"/>
    <lineage>
        <taxon>Eukaryota</taxon>
        <taxon>Metazoa</taxon>
        <taxon>Ecdysozoa</taxon>
        <taxon>Nematoda</taxon>
        <taxon>Chromadorea</taxon>
        <taxon>Rhabditida</taxon>
        <taxon>Tylenchina</taxon>
        <taxon>Tylenchomorpha</taxon>
        <taxon>Tylenchoidea</taxon>
        <taxon>Meloidogynidae</taxon>
        <taxon>Meloidogyninae</taxon>
        <taxon>Meloidogyne</taxon>
    </lineage>
</organism>
<name>A0ACB0XRF4_MELEN</name>
<evidence type="ECO:0000313" key="1">
    <source>
        <dbReference type="EMBL" id="CAK5014033.1"/>
    </source>
</evidence>
<reference evidence="1" key="1">
    <citation type="submission" date="2023-11" db="EMBL/GenBank/DDBJ databases">
        <authorList>
            <person name="Poullet M."/>
        </authorList>
    </citation>
    <scope>NUCLEOTIDE SEQUENCE</scope>
    <source>
        <strain evidence="1">E1834</strain>
    </source>
</reference>
<keyword evidence="2" id="KW-1185">Reference proteome</keyword>
<comment type="caution">
    <text evidence="1">The sequence shown here is derived from an EMBL/GenBank/DDBJ whole genome shotgun (WGS) entry which is preliminary data.</text>
</comment>
<gene>
    <name evidence="1" type="ORF">MENTE1834_LOCUS2586</name>
</gene>